<dbReference type="Proteomes" id="UP000325755">
    <property type="component" value="Chromosome"/>
</dbReference>
<dbReference type="KEGG" id="mmob:F6R98_12850"/>
<gene>
    <name evidence="1" type="ORF">F6R98_12850</name>
</gene>
<sequence>MVKLRTEKGFLELLKLDFNYKGKMLKAIIQPARIEKPDGTSQDYYPSANEELIEDALRKIAADQNHGYFDKTNYHSGVVFSLHMLRQELKKRGHARSFQQITLSLNILSGSVIELRAEDGNNAEAFTRSPYFPSLSAVSRMKLQNDPHAKWVVPAHPPNSVPARWTRTLLLSESKA</sequence>
<dbReference type="InParanoid" id="A0A5Q0BJT8"/>
<keyword evidence="2" id="KW-1185">Reference proteome</keyword>
<dbReference type="RefSeq" id="WP_153249375.1">
    <property type="nucleotide sequence ID" value="NZ_CP044205.1"/>
</dbReference>
<dbReference type="AlphaFoldDB" id="A0A5Q0BJT8"/>
<name>A0A5Q0BJT8_9GAMM</name>
<evidence type="ECO:0000313" key="2">
    <source>
        <dbReference type="Proteomes" id="UP000325755"/>
    </source>
</evidence>
<dbReference type="OrthoDB" id="7308176at2"/>
<reference evidence="1 2" key="1">
    <citation type="submission" date="2019-09" db="EMBL/GenBank/DDBJ databases">
        <title>Ecophysiology of the spiral-shaped methanotroph Methylospira mobilis as revealed by the complete genome sequence.</title>
        <authorList>
            <person name="Oshkin I.Y."/>
            <person name="Dedysh S.N."/>
            <person name="Miroshnikov K."/>
            <person name="Danilova O.V."/>
            <person name="Hakobyan A."/>
            <person name="Liesack W."/>
        </authorList>
    </citation>
    <scope>NUCLEOTIDE SEQUENCE [LARGE SCALE GENOMIC DNA]</scope>
    <source>
        <strain evidence="1 2">Shm1</strain>
    </source>
</reference>
<accession>A0A5Q0BJT8</accession>
<organism evidence="1 2">
    <name type="scientific">Candidatus Methylospira mobilis</name>
    <dbReference type="NCBI Taxonomy" id="1808979"/>
    <lineage>
        <taxon>Bacteria</taxon>
        <taxon>Pseudomonadati</taxon>
        <taxon>Pseudomonadota</taxon>
        <taxon>Gammaproteobacteria</taxon>
        <taxon>Methylococcales</taxon>
        <taxon>Methylococcaceae</taxon>
        <taxon>Candidatus Methylospira</taxon>
    </lineage>
</organism>
<dbReference type="EMBL" id="CP044205">
    <property type="protein sequence ID" value="QFY43392.1"/>
    <property type="molecule type" value="Genomic_DNA"/>
</dbReference>
<proteinExistence type="predicted"/>
<evidence type="ECO:0000313" key="1">
    <source>
        <dbReference type="EMBL" id="QFY43392.1"/>
    </source>
</evidence>
<protein>
    <submittedName>
        <fullName evidence="1">Uncharacterized protein</fullName>
    </submittedName>
</protein>